<feature type="non-terminal residue" evidence="1">
    <location>
        <position position="1"/>
    </location>
</feature>
<accession>A0ACA9R028</accession>
<comment type="caution">
    <text evidence="1">The sequence shown here is derived from an EMBL/GenBank/DDBJ whole genome shotgun (WGS) entry which is preliminary data.</text>
</comment>
<dbReference type="EMBL" id="CAJVPU010056945">
    <property type="protein sequence ID" value="CAG8771253.1"/>
    <property type="molecule type" value="Genomic_DNA"/>
</dbReference>
<name>A0ACA9R028_9GLOM</name>
<reference evidence="1" key="1">
    <citation type="submission" date="2021-06" db="EMBL/GenBank/DDBJ databases">
        <authorList>
            <person name="Kallberg Y."/>
            <person name="Tangrot J."/>
            <person name="Rosling A."/>
        </authorList>
    </citation>
    <scope>NUCLEOTIDE SEQUENCE</scope>
    <source>
        <strain evidence="1">IL203A</strain>
    </source>
</reference>
<keyword evidence="2" id="KW-1185">Reference proteome</keyword>
<evidence type="ECO:0000313" key="2">
    <source>
        <dbReference type="Proteomes" id="UP000789702"/>
    </source>
</evidence>
<dbReference type="Proteomes" id="UP000789702">
    <property type="component" value="Unassembled WGS sequence"/>
</dbReference>
<feature type="non-terminal residue" evidence="1">
    <location>
        <position position="40"/>
    </location>
</feature>
<proteinExistence type="predicted"/>
<protein>
    <submittedName>
        <fullName evidence="1">1922_t:CDS:1</fullName>
    </submittedName>
</protein>
<sequence length="40" mass="4643">ETSKKSGQESIPQAFTPPVTSKQISKKYDRIENYLYHTLE</sequence>
<gene>
    <name evidence="1" type="ORF">DHETER_LOCUS15845</name>
</gene>
<organism evidence="1 2">
    <name type="scientific">Dentiscutata heterogama</name>
    <dbReference type="NCBI Taxonomy" id="1316150"/>
    <lineage>
        <taxon>Eukaryota</taxon>
        <taxon>Fungi</taxon>
        <taxon>Fungi incertae sedis</taxon>
        <taxon>Mucoromycota</taxon>
        <taxon>Glomeromycotina</taxon>
        <taxon>Glomeromycetes</taxon>
        <taxon>Diversisporales</taxon>
        <taxon>Gigasporaceae</taxon>
        <taxon>Dentiscutata</taxon>
    </lineage>
</organism>
<evidence type="ECO:0000313" key="1">
    <source>
        <dbReference type="EMBL" id="CAG8771253.1"/>
    </source>
</evidence>